<dbReference type="EMBL" id="CP014796">
    <property type="protein sequence ID" value="APX24387.1"/>
    <property type="molecule type" value="Genomic_DNA"/>
</dbReference>
<dbReference type="PIRSF" id="PIRSF001225">
    <property type="entry name" value="Urease_gammabeta"/>
    <property type="match status" value="1"/>
</dbReference>
<reference evidence="5 6" key="1">
    <citation type="submission" date="2016-03" db="EMBL/GenBank/DDBJ databases">
        <title>Deep-sea bacteria in the southern Pacific.</title>
        <authorList>
            <person name="Tang K."/>
        </authorList>
    </citation>
    <scope>NUCLEOTIDE SEQUENCE [LARGE SCALE GENOMIC DNA]</scope>
    <source>
        <strain evidence="5 6">JLT2016</strain>
    </source>
</reference>
<dbReference type="GO" id="GO:0035550">
    <property type="term" value="C:urease complex"/>
    <property type="evidence" value="ECO:0007669"/>
    <property type="project" value="InterPro"/>
</dbReference>
<dbReference type="InterPro" id="IPR036463">
    <property type="entry name" value="Urease_gamma_sf"/>
</dbReference>
<dbReference type="GO" id="GO:0009039">
    <property type="term" value="F:urease activity"/>
    <property type="evidence" value="ECO:0007669"/>
    <property type="project" value="UniProtKB-UniRule"/>
</dbReference>
<dbReference type="CDD" id="cd00407">
    <property type="entry name" value="Urease_beta"/>
    <property type="match status" value="1"/>
</dbReference>
<dbReference type="NCBIfam" id="NF009671">
    <property type="entry name" value="PRK13192.1"/>
    <property type="match status" value="1"/>
</dbReference>
<dbReference type="GO" id="GO:0016151">
    <property type="term" value="F:nickel cation binding"/>
    <property type="evidence" value="ECO:0007669"/>
    <property type="project" value="InterPro"/>
</dbReference>
<dbReference type="Pfam" id="PF00547">
    <property type="entry name" value="Urease_gamma"/>
    <property type="match status" value="1"/>
</dbReference>
<dbReference type="InterPro" id="IPR002019">
    <property type="entry name" value="Urease_beta-like"/>
</dbReference>
<evidence type="ECO:0000313" key="5">
    <source>
        <dbReference type="EMBL" id="APX24387.1"/>
    </source>
</evidence>
<comment type="subcellular location">
    <subcellularLocation>
        <location evidence="4">Cytoplasm</location>
    </subcellularLocation>
</comment>
<dbReference type="PANTHER" id="PTHR33569:SF1">
    <property type="entry name" value="UREASE"/>
    <property type="match status" value="1"/>
</dbReference>
<keyword evidence="4" id="KW-0963">Cytoplasm</keyword>
<accession>A0A1U7D881</accession>
<comment type="pathway">
    <text evidence="1 4">Nitrogen metabolism; urea degradation; CO(2) and NH(3) from urea (urease route): step 1/1.</text>
</comment>
<sequence length="224" mass="24314">MHLTPTEMERLTIFTAAELARRYVAQGIRLAHPEAVALLADELLTFARHGHTHSEIVSHASTLLTHEQVEPGVAHMLKTFSVEVSMAEGTKLITVFDPIAPAPGDPIPGEVIPASGEIEINAGREARTVTVLNTGDRTIQVRSHAHFFEVNPALQFDREAAFGMRLDRPSGGGERFDPGIEKEVVLVPYGGKRVVHGFAGLTEGPVESGLETALERARQKGYVK</sequence>
<dbReference type="GO" id="GO:0043419">
    <property type="term" value="P:urea catabolic process"/>
    <property type="evidence" value="ECO:0007669"/>
    <property type="project" value="UniProtKB-UniRule"/>
</dbReference>
<dbReference type="NCBIfam" id="NF009682">
    <property type="entry name" value="PRK13203.1"/>
    <property type="match status" value="1"/>
</dbReference>
<dbReference type="EC" id="3.5.1.5" evidence="4"/>
<evidence type="ECO:0000313" key="6">
    <source>
        <dbReference type="Proteomes" id="UP000186559"/>
    </source>
</evidence>
<comment type="subunit">
    <text evidence="4">Heterotrimer of UreA (gamma), UreB (beta) and UreC (alpha) subunits. Three heterotrimers associate to form the active enzyme.</text>
</comment>
<dbReference type="InterPro" id="IPR002026">
    <property type="entry name" value="Urease_gamma/gamma-beta_su"/>
</dbReference>
<dbReference type="SUPFAM" id="SSF54111">
    <property type="entry name" value="Urease, gamma-subunit"/>
    <property type="match status" value="1"/>
</dbReference>
<comment type="catalytic activity">
    <reaction evidence="3 4">
        <text>urea + 2 H2O + H(+) = hydrogencarbonate + 2 NH4(+)</text>
        <dbReference type="Rhea" id="RHEA:20557"/>
        <dbReference type="ChEBI" id="CHEBI:15377"/>
        <dbReference type="ChEBI" id="CHEBI:15378"/>
        <dbReference type="ChEBI" id="CHEBI:16199"/>
        <dbReference type="ChEBI" id="CHEBI:17544"/>
        <dbReference type="ChEBI" id="CHEBI:28938"/>
        <dbReference type="EC" id="3.5.1.5"/>
    </reaction>
</comment>
<dbReference type="CDD" id="cd00390">
    <property type="entry name" value="Urease_gamma"/>
    <property type="match status" value="1"/>
</dbReference>
<dbReference type="NCBIfam" id="TIGR00193">
    <property type="entry name" value="urease_gam"/>
    <property type="match status" value="1"/>
</dbReference>
<dbReference type="OrthoDB" id="9797217at2"/>
<dbReference type="SUPFAM" id="SSF51278">
    <property type="entry name" value="Urease, beta-subunit"/>
    <property type="match status" value="1"/>
</dbReference>
<dbReference type="STRING" id="1229727.Ga0080559_TMP3591"/>
<proteinExistence type="inferred from homology"/>
<dbReference type="Pfam" id="PF00699">
    <property type="entry name" value="Urease_beta"/>
    <property type="match status" value="1"/>
</dbReference>
<dbReference type="InterPro" id="IPR050069">
    <property type="entry name" value="Urease_subunit"/>
</dbReference>
<name>A0A1U7D881_9RHOB</name>
<dbReference type="KEGG" id="tpro:Ga0080559_TMP3591"/>
<gene>
    <name evidence="4" type="primary">ureB</name>
    <name evidence="5" type="ORF">Ga0080559_TMP3591</name>
</gene>
<dbReference type="PANTHER" id="PTHR33569">
    <property type="entry name" value="UREASE"/>
    <property type="match status" value="1"/>
</dbReference>
<keyword evidence="6" id="KW-1185">Reference proteome</keyword>
<keyword evidence="2 4" id="KW-0378">Hydrolase</keyword>
<dbReference type="Gene3D" id="2.10.150.10">
    <property type="entry name" value="Urease, beta subunit"/>
    <property type="match status" value="1"/>
</dbReference>
<evidence type="ECO:0000256" key="4">
    <source>
        <dbReference type="HAMAP-Rule" id="MF_01954"/>
    </source>
</evidence>
<dbReference type="NCBIfam" id="TIGR00192">
    <property type="entry name" value="urease_beta"/>
    <property type="match status" value="1"/>
</dbReference>
<dbReference type="InterPro" id="IPR036461">
    <property type="entry name" value="Urease_betasu_sf"/>
</dbReference>
<dbReference type="RefSeq" id="WP_076624256.1">
    <property type="nucleotide sequence ID" value="NZ_BMEW01000008.1"/>
</dbReference>
<evidence type="ECO:0000256" key="3">
    <source>
        <dbReference type="ARBA" id="ARBA00047778"/>
    </source>
</evidence>
<organism evidence="5 6">
    <name type="scientific">Salipiger profundus</name>
    <dbReference type="NCBI Taxonomy" id="1229727"/>
    <lineage>
        <taxon>Bacteria</taxon>
        <taxon>Pseudomonadati</taxon>
        <taxon>Pseudomonadota</taxon>
        <taxon>Alphaproteobacteria</taxon>
        <taxon>Rhodobacterales</taxon>
        <taxon>Roseobacteraceae</taxon>
        <taxon>Salipiger</taxon>
    </lineage>
</organism>
<dbReference type="HAMAP" id="MF_01954">
    <property type="entry name" value="Urease_beta"/>
    <property type="match status" value="1"/>
</dbReference>
<dbReference type="InterPro" id="IPR008223">
    <property type="entry name" value="Urease_gamma-beta_su"/>
</dbReference>
<evidence type="ECO:0000256" key="1">
    <source>
        <dbReference type="ARBA" id="ARBA00004897"/>
    </source>
</evidence>
<comment type="similarity">
    <text evidence="4">Belongs to the urease beta subunit family.</text>
</comment>
<dbReference type="Gene3D" id="3.30.280.10">
    <property type="entry name" value="Urease, gamma-like subunit"/>
    <property type="match status" value="1"/>
</dbReference>
<dbReference type="Proteomes" id="UP000186559">
    <property type="component" value="Chromosome"/>
</dbReference>
<dbReference type="UniPathway" id="UPA00258">
    <property type="reaction ID" value="UER00370"/>
</dbReference>
<dbReference type="AlphaFoldDB" id="A0A1U7D881"/>
<evidence type="ECO:0000256" key="2">
    <source>
        <dbReference type="ARBA" id="ARBA00022801"/>
    </source>
</evidence>
<protein>
    <recommendedName>
        <fullName evidence="4">Urease subunit beta</fullName>
        <ecNumber evidence="4">3.5.1.5</ecNumber>
    </recommendedName>
    <alternativeName>
        <fullName evidence="4">Urea amidohydrolase subunit beta</fullName>
    </alternativeName>
</protein>